<proteinExistence type="predicted"/>
<organism evidence="2">
    <name type="scientific">Virus NIOZ-UU157</name>
    <dbReference type="NCBI Taxonomy" id="2763269"/>
    <lineage>
        <taxon>Viruses</taxon>
    </lineage>
</organism>
<evidence type="ECO:0000313" key="2">
    <source>
        <dbReference type="EMBL" id="QPI16446.1"/>
    </source>
</evidence>
<protein>
    <submittedName>
        <fullName evidence="2">Uncharacterized protein</fullName>
    </submittedName>
</protein>
<accession>A0A7S9SUU5</accession>
<dbReference type="EMBL" id="MW030560">
    <property type="protein sequence ID" value="QPI16446.1"/>
    <property type="molecule type" value="Genomic_DNA"/>
</dbReference>
<evidence type="ECO:0000256" key="1">
    <source>
        <dbReference type="SAM" id="MobiDB-lite"/>
    </source>
</evidence>
<reference evidence="2" key="1">
    <citation type="submission" date="2020-08" db="EMBL/GenBank/DDBJ databases">
        <title>Bridging the membrane lipid divide: bacteria of the FCB group superphylum have the potential to synthesize archaeal ether lipids.</title>
        <authorList>
            <person name="Villanueva L."/>
            <person name="von Meijenfeldt F.A.B."/>
            <person name="Westbye A.B."/>
            <person name="Yadav S."/>
            <person name="Hopmans E.C."/>
            <person name="Dutilh B.E."/>
            <person name="Sinninghe Damste J.S."/>
        </authorList>
    </citation>
    <scope>NUCLEOTIDE SEQUENCE</scope>
    <source>
        <strain evidence="2">NIOZ-UU157</strain>
    </source>
</reference>
<gene>
    <name evidence="2" type="ORF">NIOZUU157_00341</name>
</gene>
<name>A0A7S9SUU5_9VIRU</name>
<sequence length="43" mass="4746">MATKKKKKMSCWKGYKAVGKKKSPSGKKTASGRAKMVNKCVKK</sequence>
<feature type="region of interest" description="Disordered" evidence="1">
    <location>
        <begin position="17"/>
        <end position="43"/>
    </location>
</feature>